<feature type="compositionally biased region" description="Low complexity" evidence="3">
    <location>
        <begin position="11"/>
        <end position="23"/>
    </location>
</feature>
<feature type="compositionally biased region" description="Low complexity" evidence="3">
    <location>
        <begin position="44"/>
        <end position="55"/>
    </location>
</feature>
<dbReference type="EMBL" id="KE148158">
    <property type="protein sequence ID" value="EPE04993.1"/>
    <property type="molecule type" value="Genomic_DNA"/>
</dbReference>
<evidence type="ECO:0000256" key="1">
    <source>
        <dbReference type="ARBA" id="ARBA00008356"/>
    </source>
</evidence>
<feature type="compositionally biased region" description="Low complexity" evidence="3">
    <location>
        <begin position="128"/>
        <end position="142"/>
    </location>
</feature>
<evidence type="ECO:0000256" key="2">
    <source>
        <dbReference type="ARBA" id="ARBA00023306"/>
    </source>
</evidence>
<proteinExistence type="inferred from homology"/>
<dbReference type="VEuPathDB" id="FungiDB:F503_00147"/>
<dbReference type="OrthoDB" id="341730at2759"/>
<dbReference type="STRING" id="1262450.S3CFA3"/>
<gene>
    <name evidence="5" type="ORF">F503_00147</name>
</gene>
<feature type="compositionally biased region" description="Low complexity" evidence="3">
    <location>
        <begin position="102"/>
        <end position="114"/>
    </location>
</feature>
<evidence type="ECO:0000259" key="4">
    <source>
        <dbReference type="Pfam" id="PF16679"/>
    </source>
</evidence>
<accession>S3CFA3</accession>
<protein>
    <submittedName>
        <fullName evidence="5">Dna mismatch repair protein msh-2</fullName>
    </submittedName>
</protein>
<dbReference type="OMA" id="REIVIMM"/>
<organism evidence="5 6">
    <name type="scientific">Ophiostoma piceae (strain UAMH 11346)</name>
    <name type="common">Sap stain fungus</name>
    <dbReference type="NCBI Taxonomy" id="1262450"/>
    <lineage>
        <taxon>Eukaryota</taxon>
        <taxon>Fungi</taxon>
        <taxon>Dikarya</taxon>
        <taxon>Ascomycota</taxon>
        <taxon>Pezizomycotina</taxon>
        <taxon>Sordariomycetes</taxon>
        <taxon>Sordariomycetidae</taxon>
        <taxon>Ophiostomatales</taxon>
        <taxon>Ophiostomataceae</taxon>
        <taxon>Ophiostoma</taxon>
    </lineage>
</organism>
<dbReference type="InterPro" id="IPR032054">
    <property type="entry name" value="Cdt1_C"/>
</dbReference>
<dbReference type="HOGENOM" id="CLU_031309_1_1_1"/>
<feature type="region of interest" description="Disordered" evidence="3">
    <location>
        <begin position="92"/>
        <end position="148"/>
    </location>
</feature>
<keyword evidence="2" id="KW-0131">Cell cycle</keyword>
<dbReference type="Pfam" id="PF16679">
    <property type="entry name" value="CDT1_C"/>
    <property type="match status" value="1"/>
</dbReference>
<dbReference type="eggNOG" id="ENOG502S8WG">
    <property type="taxonomic scope" value="Eukaryota"/>
</dbReference>
<keyword evidence="6" id="KW-1185">Reference proteome</keyword>
<feature type="compositionally biased region" description="Low complexity" evidence="3">
    <location>
        <begin position="214"/>
        <end position="235"/>
    </location>
</feature>
<feature type="region of interest" description="Disordered" evidence="3">
    <location>
        <begin position="1"/>
        <end position="55"/>
    </location>
</feature>
<dbReference type="InterPro" id="IPR038090">
    <property type="entry name" value="Cdt1_C_WH_dom_sf"/>
</dbReference>
<dbReference type="AlphaFoldDB" id="S3CFA3"/>
<feature type="domain" description="DNA replication factor Cdt1 C-terminal" evidence="4">
    <location>
        <begin position="475"/>
        <end position="582"/>
    </location>
</feature>
<evidence type="ECO:0000313" key="5">
    <source>
        <dbReference type="EMBL" id="EPE04993.1"/>
    </source>
</evidence>
<dbReference type="Pfam" id="PF26121">
    <property type="entry name" value="HTH_CDT1"/>
    <property type="match status" value="1"/>
</dbReference>
<dbReference type="Gene3D" id="1.10.10.1420">
    <property type="entry name" value="DNA replication factor Cdt1, C-terminal WH domain"/>
    <property type="match status" value="1"/>
</dbReference>
<feature type="region of interest" description="Disordered" evidence="3">
    <location>
        <begin position="214"/>
        <end position="246"/>
    </location>
</feature>
<evidence type="ECO:0000313" key="6">
    <source>
        <dbReference type="Proteomes" id="UP000016923"/>
    </source>
</evidence>
<reference evidence="5 6" key="1">
    <citation type="journal article" date="2013" name="BMC Genomics">
        <title>The genome and transcriptome of the pine saprophyte Ophiostoma piceae, and a comparison with the bark beetle-associated pine pathogen Grosmannia clavigera.</title>
        <authorList>
            <person name="Haridas S."/>
            <person name="Wang Y."/>
            <person name="Lim L."/>
            <person name="Massoumi Alamouti S."/>
            <person name="Jackman S."/>
            <person name="Docking R."/>
            <person name="Robertson G."/>
            <person name="Birol I."/>
            <person name="Bohlmann J."/>
            <person name="Breuil C."/>
        </authorList>
    </citation>
    <scope>NUCLEOTIDE SEQUENCE [LARGE SCALE GENOMIC DNA]</scope>
    <source>
        <strain evidence="5 6">UAMH 11346</strain>
    </source>
</reference>
<evidence type="ECO:0000256" key="3">
    <source>
        <dbReference type="SAM" id="MobiDB-lite"/>
    </source>
</evidence>
<feature type="region of interest" description="Disordered" evidence="3">
    <location>
        <begin position="166"/>
        <end position="189"/>
    </location>
</feature>
<name>S3CFA3_OPHP1</name>
<comment type="similarity">
    <text evidence="1">Belongs to the Cdt1 family.</text>
</comment>
<feature type="compositionally biased region" description="Polar residues" evidence="3">
    <location>
        <begin position="168"/>
        <end position="189"/>
    </location>
</feature>
<sequence>MTRSTRISRGAPAAAPTATATAASRIDSFGRVSKRVGPSSGKKSAVTSTDSTSASTARLDAIARFFVEKKQEEGAIKVDVVTELPSIELATPTKKTKKTKKAAAPAATTHTTAPSTQRKRRAAEALDADPASSPAAAQATPAKRARKIKQATTSVAELLARAAEKKSAATSSLQTATPADSDSDTPSQTAGDLIAQLNINTSFSAPSPSSFASSFARLRSTSTSPRPASTAPTTPCESDNESEPRKTFTYSATAPLPYELSELVRLHNAFSKALAVHHAHHGPSAPIDIRAFCPTVAQSWGKRKVTLEDIQRCLGVAMSGEIAGSDSIVSSLFLSDYTRGKICIELKPDVFSNSAAIGTLADQLNTAFESNLRSLWANAPHANATSSSAEVKQFIDSLPKAKATKSNSLLQTSALRAKGQRTLEELMHGIALKKQEKEAHEALLKAPIPEPVQETKADSMDVDSTPPAAPAAPMNLLDRIRYRQMQRTQLAAAGQLTAATPEELERRAALSRAGDIAEVMSMLCTAASLRQSNRVSFGMAAIVSKIKDSLVRLPIAREEAASCVRLLAKEVSPEWLQIVSMGGREIVIMMADRVPSKADIQQRVHRLS</sequence>
<dbReference type="Proteomes" id="UP000016923">
    <property type="component" value="Unassembled WGS sequence"/>
</dbReference>